<keyword evidence="1" id="KW-1133">Transmembrane helix</keyword>
<reference evidence="3" key="2">
    <citation type="submission" date="2025-09" db="UniProtKB">
        <authorList>
            <consortium name="Ensembl"/>
        </authorList>
    </citation>
    <scope>IDENTIFICATION</scope>
</reference>
<dbReference type="GO" id="GO:0030166">
    <property type="term" value="P:proteoglycan biosynthetic process"/>
    <property type="evidence" value="ECO:0007669"/>
    <property type="project" value="TreeGrafter"/>
</dbReference>
<dbReference type="PANTHER" id="PTHR19300:SF30">
    <property type="entry name" value="BETA-1,4-GALACTOSYLTRANSFERASE 7"/>
    <property type="match status" value="1"/>
</dbReference>
<feature type="domain" description="Galactosyltransferase N-terminal" evidence="2">
    <location>
        <begin position="83"/>
        <end position="166"/>
    </location>
</feature>
<dbReference type="GO" id="GO:0005794">
    <property type="term" value="C:Golgi apparatus"/>
    <property type="evidence" value="ECO:0007669"/>
    <property type="project" value="TreeGrafter"/>
</dbReference>
<reference evidence="3" key="1">
    <citation type="submission" date="2025-08" db="UniProtKB">
        <authorList>
            <consortium name="Ensembl"/>
        </authorList>
    </citation>
    <scope>IDENTIFICATION</scope>
</reference>
<evidence type="ECO:0000313" key="4">
    <source>
        <dbReference type="Proteomes" id="UP000472277"/>
    </source>
</evidence>
<sequence>MMYSSRRKPVLYFKEDRRFWSGKCTVYKLFGLCMVLVLVSLLWLQLSCTGDMSRVVVDDGRIPHQPCPLERQASAVEDPSWGPHKLALLIPFRERFEELLVFVPFMHTFLNNKKILHKIFVINQMDHYRFNRASLINVGYTESGNDTDYIAMHDVDLLPLNEALDYGFPEEGPFHVASPELHPLYHYKTYVGGILLLTKQHYHMLFRPSGIKTGYKTFRHIHDPAWRKRDQKRVAAQKQEQFKVDPEGGLTNLQYKVESRQELTISGAPVTVLNIKLECDTDKTPWCLLN</sequence>
<organism evidence="3 4">
    <name type="scientific">Salmo trutta</name>
    <name type="common">Brown trout</name>
    <dbReference type="NCBI Taxonomy" id="8032"/>
    <lineage>
        <taxon>Eukaryota</taxon>
        <taxon>Metazoa</taxon>
        <taxon>Chordata</taxon>
        <taxon>Craniata</taxon>
        <taxon>Vertebrata</taxon>
        <taxon>Euteleostomi</taxon>
        <taxon>Actinopterygii</taxon>
        <taxon>Neopterygii</taxon>
        <taxon>Teleostei</taxon>
        <taxon>Protacanthopterygii</taxon>
        <taxon>Salmoniformes</taxon>
        <taxon>Salmonidae</taxon>
        <taxon>Salmoninae</taxon>
        <taxon>Salmo</taxon>
    </lineage>
</organism>
<dbReference type="GO" id="GO:0005975">
    <property type="term" value="P:carbohydrate metabolic process"/>
    <property type="evidence" value="ECO:0007669"/>
    <property type="project" value="InterPro"/>
</dbReference>
<dbReference type="PANTHER" id="PTHR19300">
    <property type="entry name" value="BETA-1,4-GALACTOSYLTRANSFERASE"/>
    <property type="match status" value="1"/>
</dbReference>
<dbReference type="InterPro" id="IPR029044">
    <property type="entry name" value="Nucleotide-diphossugar_trans"/>
</dbReference>
<evidence type="ECO:0000313" key="3">
    <source>
        <dbReference type="Ensembl" id="ENSSTUP00000048613.1"/>
    </source>
</evidence>
<dbReference type="InterPro" id="IPR003859">
    <property type="entry name" value="Galactosyl_T"/>
</dbReference>
<feature type="transmembrane region" description="Helical" evidence="1">
    <location>
        <begin position="26"/>
        <end position="46"/>
    </location>
</feature>
<accession>A0A673ZP32</accession>
<keyword evidence="4" id="KW-1185">Reference proteome</keyword>
<dbReference type="Proteomes" id="UP000472277">
    <property type="component" value="Chromosome 13"/>
</dbReference>
<dbReference type="AlphaFoldDB" id="A0A673ZP32"/>
<dbReference type="Ensembl" id="ENSSTUT00000050708.1">
    <property type="protein sequence ID" value="ENSSTUP00000048613.1"/>
    <property type="gene ID" value="ENSSTUG00000020461.1"/>
</dbReference>
<dbReference type="InterPro" id="IPR027995">
    <property type="entry name" value="Galactosyl_T_N"/>
</dbReference>
<name>A0A673ZP32_SALTR</name>
<dbReference type="Pfam" id="PF13733">
    <property type="entry name" value="Glyco_transf_7N"/>
    <property type="match status" value="1"/>
</dbReference>
<dbReference type="GeneTree" id="ENSGT00940000157712"/>
<proteinExistence type="predicted"/>
<protein>
    <submittedName>
        <fullName evidence="3">Xylosylprotein beta 1,4-galactosyltransferase, polypeptide 7 (galactosyltransferase I)</fullName>
    </submittedName>
</protein>
<dbReference type="SUPFAM" id="SSF53448">
    <property type="entry name" value="Nucleotide-diphospho-sugar transferases"/>
    <property type="match status" value="1"/>
</dbReference>
<gene>
    <name evidence="3" type="primary">B4GALT7</name>
    <name evidence="3" type="synonym">LOC115205710</name>
</gene>
<keyword evidence="1" id="KW-0812">Transmembrane</keyword>
<evidence type="ECO:0000256" key="1">
    <source>
        <dbReference type="SAM" id="Phobius"/>
    </source>
</evidence>
<evidence type="ECO:0000259" key="2">
    <source>
        <dbReference type="Pfam" id="PF13733"/>
    </source>
</evidence>
<dbReference type="Gene3D" id="3.90.550.10">
    <property type="entry name" value="Spore Coat Polysaccharide Biosynthesis Protein SpsA, Chain A"/>
    <property type="match status" value="2"/>
</dbReference>
<dbReference type="GO" id="GO:0046525">
    <property type="term" value="F:xylosylprotein 4-beta-galactosyltransferase activity"/>
    <property type="evidence" value="ECO:0007669"/>
    <property type="project" value="TreeGrafter"/>
</dbReference>
<keyword evidence="1" id="KW-0472">Membrane</keyword>
<dbReference type="PRINTS" id="PR02050">
    <property type="entry name" value="B14GALTRFASE"/>
</dbReference>